<proteinExistence type="predicted"/>
<dbReference type="EMBL" id="JBHSFO010000005">
    <property type="protein sequence ID" value="MFC4604569.1"/>
    <property type="molecule type" value="Genomic_DNA"/>
</dbReference>
<feature type="compositionally biased region" description="Basic residues" evidence="1">
    <location>
        <begin position="63"/>
        <end position="78"/>
    </location>
</feature>
<reference evidence="3" key="1">
    <citation type="journal article" date="2019" name="Int. J. Syst. Evol. Microbiol.">
        <title>The Global Catalogue of Microorganisms (GCM) 10K type strain sequencing project: providing services to taxonomists for standard genome sequencing and annotation.</title>
        <authorList>
            <consortium name="The Broad Institute Genomics Platform"/>
            <consortium name="The Broad Institute Genome Sequencing Center for Infectious Disease"/>
            <person name="Wu L."/>
            <person name="Ma J."/>
        </authorList>
    </citation>
    <scope>NUCLEOTIDE SEQUENCE [LARGE SCALE GENOMIC DNA]</scope>
    <source>
        <strain evidence="3">CCUG 54520</strain>
    </source>
</reference>
<sequence length="78" mass="8617">MGATDMNWSDRGDAPAETIAVAGAVTADRDVDDEASLGALLELSSRQDLEERAERRAAQQRHPSARFARRRPLLRLVE</sequence>
<dbReference type="RefSeq" id="WP_378417477.1">
    <property type="nucleotide sequence ID" value="NZ_JBHSFO010000005.1"/>
</dbReference>
<protein>
    <submittedName>
        <fullName evidence="2">Uncharacterized protein</fullName>
    </submittedName>
</protein>
<evidence type="ECO:0000313" key="3">
    <source>
        <dbReference type="Proteomes" id="UP001595914"/>
    </source>
</evidence>
<evidence type="ECO:0000313" key="2">
    <source>
        <dbReference type="EMBL" id="MFC4604569.1"/>
    </source>
</evidence>
<organism evidence="2 3">
    <name type="scientific">Rhodococcus kronopolitis</name>
    <dbReference type="NCBI Taxonomy" id="1460226"/>
    <lineage>
        <taxon>Bacteria</taxon>
        <taxon>Bacillati</taxon>
        <taxon>Actinomycetota</taxon>
        <taxon>Actinomycetes</taxon>
        <taxon>Mycobacteriales</taxon>
        <taxon>Nocardiaceae</taxon>
        <taxon>Rhodococcus</taxon>
    </lineage>
</organism>
<accession>A0ABV9FW68</accession>
<comment type="caution">
    <text evidence="2">The sequence shown here is derived from an EMBL/GenBank/DDBJ whole genome shotgun (WGS) entry which is preliminary data.</text>
</comment>
<feature type="compositionally biased region" description="Basic and acidic residues" evidence="1">
    <location>
        <begin position="48"/>
        <end position="57"/>
    </location>
</feature>
<evidence type="ECO:0000256" key="1">
    <source>
        <dbReference type="SAM" id="MobiDB-lite"/>
    </source>
</evidence>
<keyword evidence="3" id="KW-1185">Reference proteome</keyword>
<gene>
    <name evidence="2" type="ORF">ACFO6S_12805</name>
</gene>
<name>A0ABV9FW68_9NOCA</name>
<feature type="region of interest" description="Disordered" evidence="1">
    <location>
        <begin position="48"/>
        <end position="78"/>
    </location>
</feature>
<dbReference type="Proteomes" id="UP001595914">
    <property type="component" value="Unassembled WGS sequence"/>
</dbReference>